<comment type="subcellular location">
    <subcellularLocation>
        <location evidence="1 10">Cell membrane</location>
        <topology evidence="1 10">Multi-pass membrane protein</topology>
    </subcellularLocation>
</comment>
<protein>
    <recommendedName>
        <fullName evidence="10">Odorant receptor</fullName>
    </recommendedName>
</protein>
<keyword evidence="6 10" id="KW-1133">Transmembrane helix</keyword>
<feature type="transmembrane region" description="Helical" evidence="10">
    <location>
        <begin position="308"/>
        <end position="331"/>
    </location>
</feature>
<dbReference type="PANTHER" id="PTHR21137">
    <property type="entry name" value="ODORANT RECEPTOR"/>
    <property type="match status" value="1"/>
</dbReference>
<keyword evidence="7 10" id="KW-0472">Membrane</keyword>
<evidence type="ECO:0000256" key="4">
    <source>
        <dbReference type="ARBA" id="ARBA00022692"/>
    </source>
</evidence>
<dbReference type="EMBL" id="KU958230">
    <property type="protein sequence ID" value="AQM56059.1"/>
    <property type="molecule type" value="mRNA"/>
</dbReference>
<dbReference type="GO" id="GO:0005549">
    <property type="term" value="F:odorant binding"/>
    <property type="evidence" value="ECO:0007669"/>
    <property type="project" value="InterPro"/>
</dbReference>
<evidence type="ECO:0000256" key="6">
    <source>
        <dbReference type="ARBA" id="ARBA00022989"/>
    </source>
</evidence>
<feature type="transmembrane region" description="Helical" evidence="10">
    <location>
        <begin position="49"/>
        <end position="68"/>
    </location>
</feature>
<keyword evidence="9 10" id="KW-0807">Transducer</keyword>
<feature type="transmembrane region" description="Helical" evidence="10">
    <location>
        <begin position="88"/>
        <end position="105"/>
    </location>
</feature>
<evidence type="ECO:0000256" key="7">
    <source>
        <dbReference type="ARBA" id="ARBA00023136"/>
    </source>
</evidence>
<gene>
    <name evidence="11" type="primary">OR53</name>
</gene>
<dbReference type="Pfam" id="PF02949">
    <property type="entry name" value="7tm_6"/>
    <property type="match status" value="1"/>
</dbReference>
<comment type="similarity">
    <text evidence="10">Belongs to the insect chemoreceptor superfamily. Heteromeric odorant receptor channel (TC 1.A.69) family.</text>
</comment>
<dbReference type="GO" id="GO:0005886">
    <property type="term" value="C:plasma membrane"/>
    <property type="evidence" value="ECO:0007669"/>
    <property type="project" value="UniProtKB-SubCell"/>
</dbReference>
<sequence>MSKFNEYWDNWWFGDPPMNDKVYDAIYEEFNIILYVSGLFPDPRPIRRLITLGILIFNVVNCAAYVYFLGVTATIQINDFVTASQTVHFASVDLVAVTCMISIVASRRHMIDMFRTIANKYFDYGDDFEIPEMVEEYRTMKRQKIIILVVLPSYLALNAFVCMMGRTIDGYFGRASNETYENGVYMLTPEPMWYPFTIHNELMHWMIVMSQATGAFALASAVSGSAAIMVLLCQSINLQFKIIIYRIRKAEECAYHLHRKNGGEKLKKSELYSDPSFMGYFNSNLNKLAEHHSILIRQFDSLYQVVKWPAGCALLLGSLLIAMSLLALLSGDGKPSILLLAALLIVAEVMNMALLCGQSESVQELGQSLHEELYNMNWIELNPAAKKTMMMMILQSKRPLVLMAGGLQPLNWEAFSGIMNTAYSYVNLLLAADV</sequence>
<evidence type="ECO:0000256" key="8">
    <source>
        <dbReference type="ARBA" id="ARBA00023170"/>
    </source>
</evidence>
<keyword evidence="2" id="KW-1003">Cell membrane</keyword>
<evidence type="ECO:0000256" key="10">
    <source>
        <dbReference type="RuleBase" id="RU351113"/>
    </source>
</evidence>
<dbReference type="InterPro" id="IPR004117">
    <property type="entry name" value="7tm6_olfct_rcpt"/>
</dbReference>
<dbReference type="GO" id="GO:0004984">
    <property type="term" value="F:olfactory receptor activity"/>
    <property type="evidence" value="ECO:0007669"/>
    <property type="project" value="InterPro"/>
</dbReference>
<proteinExistence type="evidence at transcript level"/>
<evidence type="ECO:0000313" key="11">
    <source>
        <dbReference type="EMBL" id="AQM56059.1"/>
    </source>
</evidence>
<reference evidence="11" key="1">
    <citation type="journal article" date="2016" name="Sci. Rep.">
        <title>Identification and expression analysis of an olfactory receptor gene family in green plant bug Apolygus lucorum (Meyer-Dur).</title>
        <authorList>
            <person name="An X.K."/>
            <person name="Sun L."/>
            <person name="Liu H.W."/>
            <person name="Liu D.F."/>
            <person name="Ding Y.X."/>
            <person name="Li L.M."/>
            <person name="Zhang Y.J."/>
            <person name="Guo Y.Y."/>
        </authorList>
    </citation>
    <scope>NUCLEOTIDE SEQUENCE</scope>
</reference>
<name>A0A1Q1NIN5_APOLU</name>
<feature type="transmembrane region" description="Helical" evidence="10">
    <location>
        <begin position="202"/>
        <end position="232"/>
    </location>
</feature>
<feature type="transmembrane region" description="Helical" evidence="10">
    <location>
        <begin position="337"/>
        <end position="357"/>
    </location>
</feature>
<keyword evidence="4 10" id="KW-0812">Transmembrane</keyword>
<accession>A0A1Q1NIN5</accession>
<dbReference type="PANTHER" id="PTHR21137:SF35">
    <property type="entry name" value="ODORANT RECEPTOR 19A-RELATED"/>
    <property type="match status" value="1"/>
</dbReference>
<evidence type="ECO:0000256" key="5">
    <source>
        <dbReference type="ARBA" id="ARBA00022725"/>
    </source>
</evidence>
<keyword evidence="3 10" id="KW-0716">Sensory transduction</keyword>
<keyword evidence="8 10" id="KW-0675">Receptor</keyword>
<dbReference type="AlphaFoldDB" id="A0A1Q1NIN5"/>
<reference evidence="11" key="2">
    <citation type="submission" date="2016-03" db="EMBL/GenBank/DDBJ databases">
        <authorList>
            <person name="Ploux O."/>
        </authorList>
    </citation>
    <scope>NUCLEOTIDE SEQUENCE</scope>
</reference>
<evidence type="ECO:0000256" key="2">
    <source>
        <dbReference type="ARBA" id="ARBA00022475"/>
    </source>
</evidence>
<evidence type="ECO:0000256" key="3">
    <source>
        <dbReference type="ARBA" id="ARBA00022606"/>
    </source>
</evidence>
<dbReference type="GO" id="GO:0007165">
    <property type="term" value="P:signal transduction"/>
    <property type="evidence" value="ECO:0007669"/>
    <property type="project" value="UniProtKB-KW"/>
</dbReference>
<comment type="caution">
    <text evidence="10">Lacks conserved residue(s) required for the propagation of feature annotation.</text>
</comment>
<keyword evidence="5 10" id="KW-0552">Olfaction</keyword>
<evidence type="ECO:0000256" key="9">
    <source>
        <dbReference type="ARBA" id="ARBA00023224"/>
    </source>
</evidence>
<evidence type="ECO:0000256" key="1">
    <source>
        <dbReference type="ARBA" id="ARBA00004651"/>
    </source>
</evidence>
<organism evidence="11">
    <name type="scientific">Apolygus lucorum</name>
    <name type="common">Small green plant bug</name>
    <name type="synonym">Lygocoris lucorum</name>
    <dbReference type="NCBI Taxonomy" id="248454"/>
    <lineage>
        <taxon>Eukaryota</taxon>
        <taxon>Metazoa</taxon>
        <taxon>Ecdysozoa</taxon>
        <taxon>Arthropoda</taxon>
        <taxon>Hexapoda</taxon>
        <taxon>Insecta</taxon>
        <taxon>Pterygota</taxon>
        <taxon>Neoptera</taxon>
        <taxon>Paraneoptera</taxon>
        <taxon>Hemiptera</taxon>
        <taxon>Heteroptera</taxon>
        <taxon>Panheteroptera</taxon>
        <taxon>Cimicomorpha</taxon>
        <taxon>Miridae</taxon>
        <taxon>Mirini</taxon>
        <taxon>Apolygus</taxon>
    </lineage>
</organism>
<feature type="transmembrane region" description="Helical" evidence="10">
    <location>
        <begin position="145"/>
        <end position="168"/>
    </location>
</feature>